<dbReference type="STRING" id="1442369.A0A0D2GQJ2"/>
<organism evidence="2 3">
    <name type="scientific">Rhinocladiella mackenziei CBS 650.93</name>
    <dbReference type="NCBI Taxonomy" id="1442369"/>
    <lineage>
        <taxon>Eukaryota</taxon>
        <taxon>Fungi</taxon>
        <taxon>Dikarya</taxon>
        <taxon>Ascomycota</taxon>
        <taxon>Pezizomycotina</taxon>
        <taxon>Eurotiomycetes</taxon>
        <taxon>Chaetothyriomycetidae</taxon>
        <taxon>Chaetothyriales</taxon>
        <taxon>Herpotrichiellaceae</taxon>
        <taxon>Rhinocladiella</taxon>
    </lineage>
</organism>
<dbReference type="VEuPathDB" id="FungiDB:Z518_09608"/>
<dbReference type="Proteomes" id="UP000053617">
    <property type="component" value="Unassembled WGS sequence"/>
</dbReference>
<feature type="compositionally biased region" description="Low complexity" evidence="1">
    <location>
        <begin position="254"/>
        <end position="273"/>
    </location>
</feature>
<dbReference type="AlphaFoldDB" id="A0A0D2GQJ2"/>
<keyword evidence="3" id="KW-1185">Reference proteome</keyword>
<dbReference type="GeneID" id="25297679"/>
<accession>A0A0D2GQJ2</accession>
<evidence type="ECO:0000256" key="1">
    <source>
        <dbReference type="SAM" id="MobiDB-lite"/>
    </source>
</evidence>
<sequence length="864" mass="97963">MAVQDSLSLSPGDSYLAELLRVDGRTCVNLPELFQHLSTFPKEVKGEVFQEKVDLLAIAHGKMDEVSESFVQFKERNPDMAPYIVEDSESWIKVKNAAVRATAARSQALEAQRFVFATWGEAAVRRDFAHLLTAGDTTWSRLRKLCRKQPDYNTAIGLIRRAIFWRLSNPSPGRSRDMLPMSKDFERVTSGQANTIITRNELLSGGYNVAANGWLVPVGAITDIQEQAETQSRGTRDGEEEADEPPFNRTPGVRLTRSRAALLALSESNESATTSKSHHSVNLSGIENEDETSTDNTAVARKKRKLRHVDDGEFVPEETTDRHVCGCDADISKGLLSRLRSRKTYDAFEQTNLMKAWHRAKDKTFCYGHLRNLAAIVGFRVKSLNFDLLHTRLGQYYEHMVTGTLGAWKTHRDTYAFFRMEARPPRPSDKLGPYKFAPRALPPLSITAKNQQELCAYLGIDKAEWDTNGSVVVDCFGWWRTMQYSGCGSPACRTVMEVINHEFDMYKFHLREINGRPNYGWLRNMFFSLGQQAMRQDPVYYMMYVALRADRNVNLVSYPYYAKYQKPGDKTAFKHIDINMKNLAKSERGAYQIQGAVSLDDEESDDCTIILPKMHRRFQEWEALLAERGLSTDTFVHRIEKEHFTKDDVIKFNTNWTAQPCKSTQVRITQPHLPHGAKGPAVRVRRTMLPWFVALQGDLEILEVTESGTFTDLSIAHRDHVAAKNSPSGLANRYGVIPTAFPASVMLNGLGPLSDSIVCQLRHDKPTVIQDKRLLLLGTVEERWAYICAWRQNCVNRVCELFDQVVNEEKAHFGMRSYFYLKDIGREHEPFSPDEDPAEESPKTVGVIHGFEGAEASEESSESE</sequence>
<feature type="region of interest" description="Disordered" evidence="1">
    <location>
        <begin position="227"/>
        <end position="299"/>
    </location>
</feature>
<dbReference type="HOGENOM" id="CLU_331542_0_0_1"/>
<evidence type="ECO:0000313" key="3">
    <source>
        <dbReference type="Proteomes" id="UP000053617"/>
    </source>
</evidence>
<feature type="region of interest" description="Disordered" evidence="1">
    <location>
        <begin position="828"/>
        <end position="864"/>
    </location>
</feature>
<dbReference type="RefSeq" id="XP_013267679.1">
    <property type="nucleotide sequence ID" value="XM_013412225.1"/>
</dbReference>
<protein>
    <submittedName>
        <fullName evidence="2">Uncharacterized protein</fullName>
    </submittedName>
</protein>
<evidence type="ECO:0000313" key="2">
    <source>
        <dbReference type="EMBL" id="KIX00543.1"/>
    </source>
</evidence>
<gene>
    <name evidence="2" type="ORF">Z518_09608</name>
</gene>
<name>A0A0D2GQJ2_9EURO</name>
<reference evidence="2 3" key="1">
    <citation type="submission" date="2015-01" db="EMBL/GenBank/DDBJ databases">
        <title>The Genome Sequence of Rhinocladiella mackenzie CBS 650.93.</title>
        <authorList>
            <consortium name="The Broad Institute Genomics Platform"/>
            <person name="Cuomo C."/>
            <person name="de Hoog S."/>
            <person name="Gorbushina A."/>
            <person name="Stielow B."/>
            <person name="Teixiera M."/>
            <person name="Abouelleil A."/>
            <person name="Chapman S.B."/>
            <person name="Priest M."/>
            <person name="Young S.K."/>
            <person name="Wortman J."/>
            <person name="Nusbaum C."/>
            <person name="Birren B."/>
        </authorList>
    </citation>
    <scope>NUCLEOTIDE SEQUENCE [LARGE SCALE GENOMIC DNA]</scope>
    <source>
        <strain evidence="2 3">CBS 650.93</strain>
    </source>
</reference>
<dbReference type="EMBL" id="KN847482">
    <property type="protein sequence ID" value="KIX00543.1"/>
    <property type="molecule type" value="Genomic_DNA"/>
</dbReference>
<dbReference type="OrthoDB" id="4540842at2759"/>
<proteinExistence type="predicted"/>
<feature type="compositionally biased region" description="Acidic residues" evidence="1">
    <location>
        <begin position="855"/>
        <end position="864"/>
    </location>
</feature>